<feature type="transmembrane region" description="Helical" evidence="5">
    <location>
        <begin position="265"/>
        <end position="286"/>
    </location>
</feature>
<feature type="transmembrane region" description="Helical" evidence="5">
    <location>
        <begin position="293"/>
        <end position="314"/>
    </location>
</feature>
<dbReference type="Pfam" id="PF00361">
    <property type="entry name" value="Proton_antipo_M"/>
    <property type="match status" value="1"/>
</dbReference>
<feature type="transmembrane region" description="Helical" evidence="5">
    <location>
        <begin position="6"/>
        <end position="27"/>
    </location>
</feature>
<proteinExistence type="predicted"/>
<gene>
    <name evidence="7" type="ORF">METZ01_LOCUS159996</name>
</gene>
<dbReference type="InterPro" id="IPR001750">
    <property type="entry name" value="ND/Mrp_TM"/>
</dbReference>
<name>A0A382B1G2_9ZZZZ</name>
<evidence type="ECO:0000259" key="6">
    <source>
        <dbReference type="Pfam" id="PF00361"/>
    </source>
</evidence>
<feature type="transmembrane region" description="Helical" evidence="5">
    <location>
        <begin position="73"/>
        <end position="93"/>
    </location>
</feature>
<dbReference type="AlphaFoldDB" id="A0A382B1G2"/>
<dbReference type="GO" id="GO:0042773">
    <property type="term" value="P:ATP synthesis coupled electron transport"/>
    <property type="evidence" value="ECO:0007669"/>
    <property type="project" value="InterPro"/>
</dbReference>
<evidence type="ECO:0000256" key="5">
    <source>
        <dbReference type="SAM" id="Phobius"/>
    </source>
</evidence>
<feature type="domain" description="NADH:quinone oxidoreductase/Mrp antiporter transmembrane" evidence="6">
    <location>
        <begin position="120"/>
        <end position="344"/>
    </location>
</feature>
<evidence type="ECO:0000256" key="1">
    <source>
        <dbReference type="ARBA" id="ARBA00004141"/>
    </source>
</evidence>
<dbReference type="GO" id="GO:0008137">
    <property type="term" value="F:NADH dehydrogenase (ubiquinone) activity"/>
    <property type="evidence" value="ECO:0007669"/>
    <property type="project" value="InterPro"/>
</dbReference>
<feature type="non-terminal residue" evidence="7">
    <location>
        <position position="351"/>
    </location>
</feature>
<keyword evidence="3 5" id="KW-1133">Transmembrane helix</keyword>
<evidence type="ECO:0000313" key="7">
    <source>
        <dbReference type="EMBL" id="SVB07142.1"/>
    </source>
</evidence>
<dbReference type="NCBIfam" id="TIGR01770">
    <property type="entry name" value="NDH_I_N"/>
    <property type="match status" value="1"/>
</dbReference>
<comment type="subcellular location">
    <subcellularLocation>
        <location evidence="1">Membrane</location>
        <topology evidence="1">Multi-pass membrane protein</topology>
    </subcellularLocation>
</comment>
<feature type="transmembrane region" description="Helical" evidence="5">
    <location>
        <begin position="155"/>
        <end position="178"/>
    </location>
</feature>
<dbReference type="InterPro" id="IPR010096">
    <property type="entry name" value="NADH-Q_OxRdtase_suN/2"/>
</dbReference>
<accession>A0A382B1G2</accession>
<sequence length="351" mass="38638">MQDLVNLIPEITLALSSMIFLMIGAFMKSRSLNLIMFFTTIVLLSLSFLEFFSSWDIMFVFNNSLIEDGLSRFSKFIIFLSSALSIILSTKWLKNFNRDSFEFPILILLSTLGMALMVSANSLISLYLAIELQSLPLYVLAAYQRNSVYSSEAGVKYFILGALSSAMFLYGASLIYGFTGSLLYSDIASYSVGVVNIGFTLGLVFIISGIIFKISAVPFHMWTPDVYEGSATPVTAFFAAVPKMAALVTLVRLLYQPFGGTPESWMQIIIFVSMSSIALGAIAAIMQTNIKRLIAYSSISHMGYALLVLATGNANQISSLLVYMVIYIITNIGFFSCLINLQSSSDNKIIN</sequence>
<reference evidence="7" key="1">
    <citation type="submission" date="2018-05" db="EMBL/GenBank/DDBJ databases">
        <authorList>
            <person name="Lanie J.A."/>
            <person name="Ng W.-L."/>
            <person name="Kazmierczak K.M."/>
            <person name="Andrzejewski T.M."/>
            <person name="Davidsen T.M."/>
            <person name="Wayne K.J."/>
            <person name="Tettelin H."/>
            <person name="Glass J.I."/>
            <person name="Rusch D."/>
            <person name="Podicherti R."/>
            <person name="Tsui H.-C.T."/>
            <person name="Winkler M.E."/>
        </authorList>
    </citation>
    <scope>NUCLEOTIDE SEQUENCE</scope>
</reference>
<dbReference type="EMBL" id="UINC01027610">
    <property type="protein sequence ID" value="SVB07142.1"/>
    <property type="molecule type" value="Genomic_DNA"/>
</dbReference>
<feature type="transmembrane region" description="Helical" evidence="5">
    <location>
        <begin position="34"/>
        <end position="53"/>
    </location>
</feature>
<keyword evidence="4 5" id="KW-0472">Membrane</keyword>
<organism evidence="7">
    <name type="scientific">marine metagenome</name>
    <dbReference type="NCBI Taxonomy" id="408172"/>
    <lineage>
        <taxon>unclassified sequences</taxon>
        <taxon>metagenomes</taxon>
        <taxon>ecological metagenomes</taxon>
    </lineage>
</organism>
<evidence type="ECO:0000256" key="3">
    <source>
        <dbReference type="ARBA" id="ARBA00022989"/>
    </source>
</evidence>
<dbReference type="PANTHER" id="PTHR22773">
    <property type="entry name" value="NADH DEHYDROGENASE"/>
    <property type="match status" value="1"/>
</dbReference>
<evidence type="ECO:0000256" key="4">
    <source>
        <dbReference type="ARBA" id="ARBA00023136"/>
    </source>
</evidence>
<feature type="transmembrane region" description="Helical" evidence="5">
    <location>
        <begin position="320"/>
        <end position="341"/>
    </location>
</feature>
<protein>
    <recommendedName>
        <fullName evidence="6">NADH:quinone oxidoreductase/Mrp antiporter transmembrane domain-containing protein</fullName>
    </recommendedName>
</protein>
<evidence type="ECO:0000256" key="2">
    <source>
        <dbReference type="ARBA" id="ARBA00022692"/>
    </source>
</evidence>
<dbReference type="GO" id="GO:0016020">
    <property type="term" value="C:membrane"/>
    <property type="evidence" value="ECO:0007669"/>
    <property type="project" value="UniProtKB-SubCell"/>
</dbReference>
<feature type="transmembrane region" description="Helical" evidence="5">
    <location>
        <begin position="100"/>
        <end position="118"/>
    </location>
</feature>
<keyword evidence="2 5" id="KW-0812">Transmembrane</keyword>
<feature type="transmembrane region" description="Helical" evidence="5">
    <location>
        <begin position="190"/>
        <end position="212"/>
    </location>
</feature>